<keyword evidence="3" id="KW-1185">Reference proteome</keyword>
<gene>
    <name evidence="2" type="ORF">A4U43_C01F23930</name>
</gene>
<organism evidence="2 3">
    <name type="scientific">Asparagus officinalis</name>
    <name type="common">Garden asparagus</name>
    <dbReference type="NCBI Taxonomy" id="4686"/>
    <lineage>
        <taxon>Eukaryota</taxon>
        <taxon>Viridiplantae</taxon>
        <taxon>Streptophyta</taxon>
        <taxon>Embryophyta</taxon>
        <taxon>Tracheophyta</taxon>
        <taxon>Spermatophyta</taxon>
        <taxon>Magnoliopsida</taxon>
        <taxon>Liliopsida</taxon>
        <taxon>Asparagales</taxon>
        <taxon>Asparagaceae</taxon>
        <taxon>Asparagoideae</taxon>
        <taxon>Asparagus</taxon>
    </lineage>
</organism>
<accession>A0A5P1FVW3</accession>
<proteinExistence type="inferred from homology"/>
<dbReference type="PANTHER" id="PTHR48047:SF182">
    <property type="entry name" value="GLYCOSYLTRANSFERASE"/>
    <property type="match status" value="1"/>
</dbReference>
<evidence type="ECO:0000313" key="3">
    <source>
        <dbReference type="Proteomes" id="UP000243459"/>
    </source>
</evidence>
<dbReference type="AlphaFoldDB" id="A0A5P1FVW3"/>
<sequence>MHDLNGVVSKPDEFTSVLVPCLPRGGITVCRAQTPIWFDEPGYEDFLDSMTRSEEAADGVVVNTFEELEPEYLESYERAIGKRFLNEKFVVEILKIGVSLGVKEPSPVTGKGIMRVTRDQIQSAVRSLMDAGKEGEERRAKARECGEMARKAMEEGGSSYGNVTRLIQFATGNAKR</sequence>
<reference evidence="3" key="1">
    <citation type="journal article" date="2017" name="Nat. Commun.">
        <title>The asparagus genome sheds light on the origin and evolution of a young Y chromosome.</title>
        <authorList>
            <person name="Harkess A."/>
            <person name="Zhou J."/>
            <person name="Xu C."/>
            <person name="Bowers J.E."/>
            <person name="Van der Hulst R."/>
            <person name="Ayyampalayam S."/>
            <person name="Mercati F."/>
            <person name="Riccardi P."/>
            <person name="McKain M.R."/>
            <person name="Kakrana A."/>
            <person name="Tang H."/>
            <person name="Ray J."/>
            <person name="Groenendijk J."/>
            <person name="Arikit S."/>
            <person name="Mathioni S.M."/>
            <person name="Nakano M."/>
            <person name="Shan H."/>
            <person name="Telgmann-Rauber A."/>
            <person name="Kanno A."/>
            <person name="Yue Z."/>
            <person name="Chen H."/>
            <person name="Li W."/>
            <person name="Chen Y."/>
            <person name="Xu X."/>
            <person name="Zhang Y."/>
            <person name="Luo S."/>
            <person name="Chen H."/>
            <person name="Gao J."/>
            <person name="Mao Z."/>
            <person name="Pires J.C."/>
            <person name="Luo M."/>
            <person name="Kudrna D."/>
            <person name="Wing R.A."/>
            <person name="Meyers B.C."/>
            <person name="Yi K."/>
            <person name="Kong H."/>
            <person name="Lavrijsen P."/>
            <person name="Sunseri F."/>
            <person name="Falavigna A."/>
            <person name="Ye Y."/>
            <person name="Leebens-Mack J.H."/>
            <person name="Chen G."/>
        </authorList>
    </citation>
    <scope>NUCLEOTIDE SEQUENCE [LARGE SCALE GENOMIC DNA]</scope>
    <source>
        <strain evidence="3">cv. DH0086</strain>
    </source>
</reference>
<dbReference type="SUPFAM" id="SSF53756">
    <property type="entry name" value="UDP-Glycosyltransferase/glycogen phosphorylase"/>
    <property type="match status" value="1"/>
</dbReference>
<comment type="similarity">
    <text evidence="1">Belongs to the UDP-glycosyltransferase family.</text>
</comment>
<protein>
    <submittedName>
        <fullName evidence="2">Uncharacterized protein</fullName>
    </submittedName>
</protein>
<dbReference type="GO" id="GO:0035251">
    <property type="term" value="F:UDP-glucosyltransferase activity"/>
    <property type="evidence" value="ECO:0007669"/>
    <property type="project" value="TreeGrafter"/>
</dbReference>
<dbReference type="PANTHER" id="PTHR48047">
    <property type="entry name" value="GLYCOSYLTRANSFERASE"/>
    <property type="match status" value="1"/>
</dbReference>
<name>A0A5P1FVW3_ASPOF</name>
<dbReference type="Gramene" id="ONK80980">
    <property type="protein sequence ID" value="ONK80980"/>
    <property type="gene ID" value="A4U43_C01F23930"/>
</dbReference>
<evidence type="ECO:0000256" key="1">
    <source>
        <dbReference type="ARBA" id="ARBA00009995"/>
    </source>
</evidence>
<dbReference type="Gene3D" id="3.40.50.2000">
    <property type="entry name" value="Glycogen Phosphorylase B"/>
    <property type="match status" value="3"/>
</dbReference>
<dbReference type="Proteomes" id="UP000243459">
    <property type="component" value="Chromosome 1"/>
</dbReference>
<dbReference type="EMBL" id="CM007381">
    <property type="protein sequence ID" value="ONK80980.1"/>
    <property type="molecule type" value="Genomic_DNA"/>
</dbReference>
<evidence type="ECO:0000313" key="2">
    <source>
        <dbReference type="EMBL" id="ONK80980.1"/>
    </source>
</evidence>